<evidence type="ECO:0000313" key="7">
    <source>
        <dbReference type="Proteomes" id="UP001195903"/>
    </source>
</evidence>
<dbReference type="Pfam" id="PF03466">
    <property type="entry name" value="LysR_substrate"/>
    <property type="match status" value="1"/>
</dbReference>
<evidence type="ECO:0000313" key="6">
    <source>
        <dbReference type="EMBL" id="MBT1445027.1"/>
    </source>
</evidence>
<evidence type="ECO:0000256" key="1">
    <source>
        <dbReference type="ARBA" id="ARBA00009437"/>
    </source>
</evidence>
<dbReference type="Gene3D" id="1.10.10.10">
    <property type="entry name" value="Winged helix-like DNA-binding domain superfamily/Winged helix DNA-binding domain"/>
    <property type="match status" value="1"/>
</dbReference>
<dbReference type="RefSeq" id="WP_214507209.1">
    <property type="nucleotide sequence ID" value="NZ_JAHEPS010000003.1"/>
</dbReference>
<dbReference type="CDD" id="cd05466">
    <property type="entry name" value="PBP2_LTTR_substrate"/>
    <property type="match status" value="1"/>
</dbReference>
<keyword evidence="2" id="KW-0805">Transcription regulation</keyword>
<gene>
    <name evidence="6" type="ORF">KJI95_10870</name>
</gene>
<dbReference type="Gene3D" id="3.40.190.290">
    <property type="match status" value="1"/>
</dbReference>
<dbReference type="InterPro" id="IPR036388">
    <property type="entry name" value="WH-like_DNA-bd_sf"/>
</dbReference>
<dbReference type="PROSITE" id="PS50931">
    <property type="entry name" value="HTH_LYSR"/>
    <property type="match status" value="1"/>
</dbReference>
<dbReference type="Proteomes" id="UP001195903">
    <property type="component" value="Unassembled WGS sequence"/>
</dbReference>
<accession>A0ABS5V3K0</accession>
<dbReference type="PANTHER" id="PTHR30419">
    <property type="entry name" value="HTH-TYPE TRANSCRIPTIONAL REGULATOR YBHD"/>
    <property type="match status" value="1"/>
</dbReference>
<evidence type="ECO:0000259" key="5">
    <source>
        <dbReference type="PROSITE" id="PS50931"/>
    </source>
</evidence>
<evidence type="ECO:0000256" key="4">
    <source>
        <dbReference type="ARBA" id="ARBA00023163"/>
    </source>
</evidence>
<feature type="domain" description="HTH lysR-type" evidence="5">
    <location>
        <begin position="1"/>
        <end position="62"/>
    </location>
</feature>
<keyword evidence="7" id="KW-1185">Reference proteome</keyword>
<evidence type="ECO:0000256" key="3">
    <source>
        <dbReference type="ARBA" id="ARBA00023125"/>
    </source>
</evidence>
<dbReference type="InterPro" id="IPR000847">
    <property type="entry name" value="LysR_HTH_N"/>
</dbReference>
<comment type="caution">
    <text evidence="6">The sequence shown here is derived from an EMBL/GenBank/DDBJ whole genome shotgun (WGS) entry which is preliminary data.</text>
</comment>
<organism evidence="6 7">
    <name type="scientific">Shewanella jiangmenensis</name>
    <dbReference type="NCBI Taxonomy" id="2837387"/>
    <lineage>
        <taxon>Bacteria</taxon>
        <taxon>Pseudomonadati</taxon>
        <taxon>Pseudomonadota</taxon>
        <taxon>Gammaproteobacteria</taxon>
        <taxon>Alteromonadales</taxon>
        <taxon>Shewanellaceae</taxon>
        <taxon>Shewanella</taxon>
    </lineage>
</organism>
<dbReference type="InterPro" id="IPR050950">
    <property type="entry name" value="HTH-type_LysR_regulators"/>
</dbReference>
<dbReference type="InterPro" id="IPR036390">
    <property type="entry name" value="WH_DNA-bd_sf"/>
</dbReference>
<keyword evidence="3" id="KW-0238">DNA-binding</keyword>
<sequence length="293" mass="33017">MDIKQLSHLVAIGESSSFTRAAKRLNMAQPALSQSIKKLEQSLGVVLINRSQGMNDKGISFTAEGEALLGHARLILNQLNQARAQIRAMANLSEGEVRIAVPGMLGSFYLPSRLMAFRHRNPGLKLSLFEGGTRDALRMLEREEVDIAIITARDLTDEFDSCLLLTEEMVVAMGPEHPLCSESAVTLEDFLAYELVMFKPGYFHREWLLSQARERDISPNIAFETNLINLIKQLVSQGFAITSVLDMVISAQDRIEKRPFEPRVFLDLHIAWKKKRPVGKADRAFVEFLLEHR</sequence>
<name>A0ABS5V3K0_9GAMM</name>
<keyword evidence="4" id="KW-0804">Transcription</keyword>
<reference evidence="6 7" key="1">
    <citation type="submission" date="2021-05" db="EMBL/GenBank/DDBJ databases">
        <title>Shewanella sp. JM162201.</title>
        <authorList>
            <person name="Xu S."/>
            <person name="Li A."/>
        </authorList>
    </citation>
    <scope>NUCLEOTIDE SEQUENCE [LARGE SCALE GENOMIC DNA]</scope>
    <source>
        <strain evidence="6 7">JM162201</strain>
    </source>
</reference>
<dbReference type="InterPro" id="IPR005119">
    <property type="entry name" value="LysR_subst-bd"/>
</dbReference>
<dbReference type="SUPFAM" id="SSF46785">
    <property type="entry name" value="Winged helix' DNA-binding domain"/>
    <property type="match status" value="1"/>
</dbReference>
<protein>
    <submittedName>
        <fullName evidence="6">LysR family transcriptional regulator</fullName>
    </submittedName>
</protein>
<dbReference type="SUPFAM" id="SSF53850">
    <property type="entry name" value="Periplasmic binding protein-like II"/>
    <property type="match status" value="1"/>
</dbReference>
<evidence type="ECO:0000256" key="2">
    <source>
        <dbReference type="ARBA" id="ARBA00023015"/>
    </source>
</evidence>
<dbReference type="EMBL" id="JAHEPS010000003">
    <property type="protein sequence ID" value="MBT1445027.1"/>
    <property type="molecule type" value="Genomic_DNA"/>
</dbReference>
<proteinExistence type="inferred from homology"/>
<dbReference type="Pfam" id="PF00126">
    <property type="entry name" value="HTH_1"/>
    <property type="match status" value="1"/>
</dbReference>
<dbReference type="PANTHER" id="PTHR30419:SF30">
    <property type="entry name" value="LYSR FAMILY TRANSCRIPTIONAL REGULATOR"/>
    <property type="match status" value="1"/>
</dbReference>
<comment type="similarity">
    <text evidence="1">Belongs to the LysR transcriptional regulatory family.</text>
</comment>
<dbReference type="PRINTS" id="PR00039">
    <property type="entry name" value="HTHLYSR"/>
</dbReference>